<feature type="domain" description="HTH lysR-type" evidence="6">
    <location>
        <begin position="9"/>
        <end position="66"/>
    </location>
</feature>
<dbReference type="PATRIC" id="fig|1127483.3.peg.556"/>
<protein>
    <submittedName>
        <fullName evidence="7">LysR family transcriptional regulator</fullName>
    </submittedName>
</protein>
<dbReference type="Proteomes" id="UP000005808">
    <property type="component" value="Unassembled WGS sequence"/>
</dbReference>
<evidence type="ECO:0000256" key="1">
    <source>
        <dbReference type="ARBA" id="ARBA00009437"/>
    </source>
</evidence>
<dbReference type="EMBL" id="AHJE01000006">
    <property type="protein sequence ID" value="EHP44481.1"/>
    <property type="molecule type" value="Genomic_DNA"/>
</dbReference>
<dbReference type="CDD" id="cd05466">
    <property type="entry name" value="PBP2_LTTR_substrate"/>
    <property type="match status" value="1"/>
</dbReference>
<proteinExistence type="inferred from homology"/>
<name>H1RZ23_9BURK</name>
<dbReference type="PANTHER" id="PTHR30419:SF30">
    <property type="entry name" value="LYSR FAMILY TRANSCRIPTIONAL REGULATOR"/>
    <property type="match status" value="1"/>
</dbReference>
<comment type="caution">
    <text evidence="7">The sequence shown here is derived from an EMBL/GenBank/DDBJ whole genome shotgun (WGS) entry which is preliminary data.</text>
</comment>
<evidence type="ECO:0000313" key="8">
    <source>
        <dbReference type="Proteomes" id="UP000005808"/>
    </source>
</evidence>
<dbReference type="AlphaFoldDB" id="H1RZ23"/>
<evidence type="ECO:0000256" key="4">
    <source>
        <dbReference type="ARBA" id="ARBA00023163"/>
    </source>
</evidence>
<reference evidence="7 8" key="1">
    <citation type="journal article" date="2012" name="J. Bacteriol.">
        <title>De Novo Genome Project of Cupriavidus basilensis OR16.</title>
        <authorList>
            <person name="Cserhati M."/>
            <person name="Kriszt B."/>
            <person name="Szoboszlay S."/>
            <person name="Toth A."/>
            <person name="Szabo I."/>
            <person name="Tancsics A."/>
            <person name="Nagy I."/>
            <person name="Horvath B."/>
            <person name="Nagy I."/>
            <person name="Kukolya J."/>
        </authorList>
    </citation>
    <scope>NUCLEOTIDE SEQUENCE [LARGE SCALE GENOMIC DNA]</scope>
    <source>
        <strain evidence="7 8">OR16</strain>
    </source>
</reference>
<dbReference type="InterPro" id="IPR000847">
    <property type="entry name" value="LysR_HTH_N"/>
</dbReference>
<dbReference type="GO" id="GO:0003700">
    <property type="term" value="F:DNA-binding transcription factor activity"/>
    <property type="evidence" value="ECO:0007669"/>
    <property type="project" value="InterPro"/>
</dbReference>
<feature type="region of interest" description="Disordered" evidence="5">
    <location>
        <begin position="231"/>
        <end position="253"/>
    </location>
</feature>
<evidence type="ECO:0000256" key="5">
    <source>
        <dbReference type="SAM" id="MobiDB-lite"/>
    </source>
</evidence>
<dbReference type="InterPro" id="IPR036390">
    <property type="entry name" value="WH_DNA-bd_sf"/>
</dbReference>
<comment type="similarity">
    <text evidence="1">Belongs to the LysR transcriptional regulatory family.</text>
</comment>
<evidence type="ECO:0000256" key="2">
    <source>
        <dbReference type="ARBA" id="ARBA00023015"/>
    </source>
</evidence>
<dbReference type="Gene3D" id="1.10.10.10">
    <property type="entry name" value="Winged helix-like DNA-binding domain superfamily/Winged helix DNA-binding domain"/>
    <property type="match status" value="1"/>
</dbReference>
<accession>H1RZ23</accession>
<dbReference type="SUPFAM" id="SSF53850">
    <property type="entry name" value="Periplasmic binding protein-like II"/>
    <property type="match status" value="1"/>
</dbReference>
<keyword evidence="4" id="KW-0804">Transcription</keyword>
<dbReference type="InterPro" id="IPR005119">
    <property type="entry name" value="LysR_subst-bd"/>
</dbReference>
<sequence length="321" mass="35639">MRTEQRDMMDLRRLSHVLALADALHFARAAERVHLSQPAFSRSIQAIETDLGIRLFDRDVGDVRPTPAGEFVIERARRLLFDARCLQRDVDLFRDSQLGDTAFGAGPFPAATLMPPALSELRRRYPKVALRVEASNWTQLLERLRAEDIEFFVADVRDLPEDPALEIRPLGTQHGFFYVRTSHPLAGRECTVADAWPYGVAATKLPSGLRAELAKVLGLPAASKLCSRWSATTSPSSGPWLCPPTRSSPPRTRPCKPILTPARCCRCASKACLRCSPRWVSSACAIGPRRPWRKMPSPASRGSLARSTSSQPIRPRQLPSP</sequence>
<dbReference type="PROSITE" id="PS50931">
    <property type="entry name" value="HTH_LYSR"/>
    <property type="match status" value="1"/>
</dbReference>
<dbReference type="PANTHER" id="PTHR30419">
    <property type="entry name" value="HTH-TYPE TRANSCRIPTIONAL REGULATOR YBHD"/>
    <property type="match status" value="1"/>
</dbReference>
<evidence type="ECO:0000313" key="7">
    <source>
        <dbReference type="EMBL" id="EHP44481.1"/>
    </source>
</evidence>
<dbReference type="InterPro" id="IPR050950">
    <property type="entry name" value="HTH-type_LysR_regulators"/>
</dbReference>
<dbReference type="Gene3D" id="3.40.190.10">
    <property type="entry name" value="Periplasmic binding protein-like II"/>
    <property type="match status" value="2"/>
</dbReference>
<dbReference type="Pfam" id="PF03466">
    <property type="entry name" value="LysR_substrate"/>
    <property type="match status" value="1"/>
</dbReference>
<keyword evidence="3" id="KW-0238">DNA-binding</keyword>
<organism evidence="7 8">
    <name type="scientific">Cupriavidus basilensis OR16</name>
    <dbReference type="NCBI Taxonomy" id="1127483"/>
    <lineage>
        <taxon>Bacteria</taxon>
        <taxon>Pseudomonadati</taxon>
        <taxon>Pseudomonadota</taxon>
        <taxon>Betaproteobacteria</taxon>
        <taxon>Burkholderiales</taxon>
        <taxon>Burkholderiaceae</taxon>
        <taxon>Cupriavidus</taxon>
    </lineage>
</organism>
<dbReference type="PRINTS" id="PR00039">
    <property type="entry name" value="HTHLYSR"/>
</dbReference>
<gene>
    <name evidence="7" type="ORF">OR16_02717</name>
</gene>
<dbReference type="InterPro" id="IPR036388">
    <property type="entry name" value="WH-like_DNA-bd_sf"/>
</dbReference>
<keyword evidence="2" id="KW-0805">Transcription regulation</keyword>
<evidence type="ECO:0000256" key="3">
    <source>
        <dbReference type="ARBA" id="ARBA00023125"/>
    </source>
</evidence>
<dbReference type="FunFam" id="1.10.10.10:FF:000001">
    <property type="entry name" value="LysR family transcriptional regulator"/>
    <property type="match status" value="1"/>
</dbReference>
<dbReference type="Pfam" id="PF00126">
    <property type="entry name" value="HTH_1"/>
    <property type="match status" value="1"/>
</dbReference>
<feature type="region of interest" description="Disordered" evidence="5">
    <location>
        <begin position="291"/>
        <end position="321"/>
    </location>
</feature>
<evidence type="ECO:0000259" key="6">
    <source>
        <dbReference type="PROSITE" id="PS50931"/>
    </source>
</evidence>
<dbReference type="GO" id="GO:0003677">
    <property type="term" value="F:DNA binding"/>
    <property type="evidence" value="ECO:0007669"/>
    <property type="project" value="UniProtKB-KW"/>
</dbReference>
<dbReference type="GO" id="GO:0005829">
    <property type="term" value="C:cytosol"/>
    <property type="evidence" value="ECO:0007669"/>
    <property type="project" value="TreeGrafter"/>
</dbReference>
<dbReference type="SUPFAM" id="SSF46785">
    <property type="entry name" value="Winged helix' DNA-binding domain"/>
    <property type="match status" value="1"/>
</dbReference>